<sequence length="70" mass="8211">MESSDKAVIEKIINEINKSKKELAAEMEFTEEPNGLITLIGEKEVEVPYFKRTGRALFNHYYLHTEFNFE</sequence>
<keyword evidence="2" id="KW-1185">Reference proteome</keyword>
<reference evidence="1 2" key="1">
    <citation type="submission" date="2024-08" db="EMBL/GenBank/DDBJ databases">
        <title>Two novel Cytobacillus novel species.</title>
        <authorList>
            <person name="Liu G."/>
        </authorList>
    </citation>
    <scope>NUCLEOTIDE SEQUENCE [LARGE SCALE GENOMIC DNA]</scope>
    <source>
        <strain evidence="1 2">FJAT-53684</strain>
    </source>
</reference>
<name>A0ABW6JZX8_9BACI</name>
<evidence type="ECO:0000313" key="1">
    <source>
        <dbReference type="EMBL" id="MFE8696047.1"/>
    </source>
</evidence>
<comment type="caution">
    <text evidence="1">The sequence shown here is derived from an EMBL/GenBank/DDBJ whole genome shotgun (WGS) entry which is preliminary data.</text>
</comment>
<dbReference type="EMBL" id="JBIACJ010000003">
    <property type="protein sequence ID" value="MFE8696047.1"/>
    <property type="molecule type" value="Genomic_DNA"/>
</dbReference>
<protein>
    <submittedName>
        <fullName evidence="1">Uncharacterized protein</fullName>
    </submittedName>
</protein>
<accession>A0ABW6JZX8</accession>
<organism evidence="1 2">
    <name type="scientific">Cytobacillus mangrovibacter</name>
    <dbReference type="NCBI Taxonomy" id="3299024"/>
    <lineage>
        <taxon>Bacteria</taxon>
        <taxon>Bacillati</taxon>
        <taxon>Bacillota</taxon>
        <taxon>Bacilli</taxon>
        <taxon>Bacillales</taxon>
        <taxon>Bacillaceae</taxon>
        <taxon>Cytobacillus</taxon>
    </lineage>
</organism>
<dbReference type="RefSeq" id="WP_389217306.1">
    <property type="nucleotide sequence ID" value="NZ_JBIACJ010000003.1"/>
</dbReference>
<proteinExistence type="predicted"/>
<dbReference type="Proteomes" id="UP001601058">
    <property type="component" value="Unassembled WGS sequence"/>
</dbReference>
<gene>
    <name evidence="1" type="ORF">ACFYKT_06745</name>
</gene>
<evidence type="ECO:0000313" key="2">
    <source>
        <dbReference type="Proteomes" id="UP001601058"/>
    </source>
</evidence>